<evidence type="ECO:0000313" key="2">
    <source>
        <dbReference type="Proteomes" id="UP000762676"/>
    </source>
</evidence>
<organism evidence="1 2">
    <name type="scientific">Elysia marginata</name>
    <dbReference type="NCBI Taxonomy" id="1093978"/>
    <lineage>
        <taxon>Eukaryota</taxon>
        <taxon>Metazoa</taxon>
        <taxon>Spiralia</taxon>
        <taxon>Lophotrochozoa</taxon>
        <taxon>Mollusca</taxon>
        <taxon>Gastropoda</taxon>
        <taxon>Heterobranchia</taxon>
        <taxon>Euthyneura</taxon>
        <taxon>Panpulmonata</taxon>
        <taxon>Sacoglossa</taxon>
        <taxon>Placobranchoidea</taxon>
        <taxon>Plakobranchidae</taxon>
        <taxon>Elysia</taxon>
    </lineage>
</organism>
<dbReference type="Proteomes" id="UP000762676">
    <property type="component" value="Unassembled WGS sequence"/>
</dbReference>
<accession>A0AAV4IGH2</accession>
<proteinExistence type="predicted"/>
<gene>
    <name evidence="1" type="ORF">ElyMa_004750200</name>
</gene>
<comment type="caution">
    <text evidence="1">The sequence shown here is derived from an EMBL/GenBank/DDBJ whole genome shotgun (WGS) entry which is preliminary data.</text>
</comment>
<evidence type="ECO:0000313" key="1">
    <source>
        <dbReference type="EMBL" id="GFS08168.1"/>
    </source>
</evidence>
<dbReference type="AlphaFoldDB" id="A0AAV4IGH2"/>
<name>A0AAV4IGH2_9GAST</name>
<keyword evidence="2" id="KW-1185">Reference proteome</keyword>
<sequence length="116" mass="12934">MGQCPQIFMSFHDLKAAEIRGDFINHSIHASPNMELKAAINSTIKRFTMKGFQTFKQDRQDGPKGGVITLLKNDITASEIKVNMGDVWNVTILQGEKTSQFTTAIALQEKNMSSML</sequence>
<reference evidence="1 2" key="1">
    <citation type="journal article" date="2021" name="Elife">
        <title>Chloroplast acquisition without the gene transfer in kleptoplastic sea slugs, Plakobranchus ocellatus.</title>
        <authorList>
            <person name="Maeda T."/>
            <person name="Takahashi S."/>
            <person name="Yoshida T."/>
            <person name="Shimamura S."/>
            <person name="Takaki Y."/>
            <person name="Nagai Y."/>
            <person name="Toyoda A."/>
            <person name="Suzuki Y."/>
            <person name="Arimoto A."/>
            <person name="Ishii H."/>
            <person name="Satoh N."/>
            <person name="Nishiyama T."/>
            <person name="Hasebe M."/>
            <person name="Maruyama T."/>
            <person name="Minagawa J."/>
            <person name="Obokata J."/>
            <person name="Shigenobu S."/>
        </authorList>
    </citation>
    <scope>NUCLEOTIDE SEQUENCE [LARGE SCALE GENOMIC DNA]</scope>
</reference>
<dbReference type="EMBL" id="BMAT01009533">
    <property type="protein sequence ID" value="GFS08168.1"/>
    <property type="molecule type" value="Genomic_DNA"/>
</dbReference>
<protein>
    <submittedName>
        <fullName evidence="1">Uncharacterized protein</fullName>
    </submittedName>
</protein>